<feature type="signal peptide" evidence="1">
    <location>
        <begin position="1"/>
        <end position="23"/>
    </location>
</feature>
<protein>
    <submittedName>
        <fullName evidence="3">KTSC domain-containing protein</fullName>
    </submittedName>
</protein>
<evidence type="ECO:0000313" key="3">
    <source>
        <dbReference type="EMBL" id="WAJ69393.1"/>
    </source>
</evidence>
<evidence type="ECO:0000313" key="4">
    <source>
        <dbReference type="Proteomes" id="UP001163726"/>
    </source>
</evidence>
<dbReference type="RefSeq" id="WP_268073611.1">
    <property type="nucleotide sequence ID" value="NZ_CP109965.1"/>
</dbReference>
<name>A0ABY7AIG4_9ALTE</name>
<sequence length="374" mass="42106">MKKLLKITLLIISCIYSNQNVYAAPKICSDYIDFLQLFYVNGMFTSYEAFLENKRALNQFQDGFLNQSYKKASSVKGAYNDNEFFVSQLAEVAKHKIEDIAETQSIKNKLEEAVYQVLLGNPVQEIKKDLLIDIIAHNWNYFLPSIINENDYINAISQLKNTINGCSRNVLVSHSQGNFYANKLIDDMYSKHILPGGWLLTDYPMLGLMSIANPANTIGDQTGTKNPNLVGHITNDNDLIMLAVRDALEAVDSNFKSSFNSSDWSGHSIIESYLSQPQQAKYISTSIIAIADSMLPVPMYNQNLTQSSAIESYGYSDVNHILDIKFSAKYIYRYSSVPGAVITDFNQAISKGGFYNQFVKGKYESKKIEQGSKY</sequence>
<dbReference type="Pfam" id="PF13619">
    <property type="entry name" value="KTSC"/>
    <property type="match status" value="1"/>
</dbReference>
<keyword evidence="4" id="KW-1185">Reference proteome</keyword>
<dbReference type="InterPro" id="IPR025309">
    <property type="entry name" value="KTSC_dom"/>
</dbReference>
<feature type="domain" description="KTSC" evidence="2">
    <location>
        <begin position="306"/>
        <end position="363"/>
    </location>
</feature>
<gene>
    <name evidence="3" type="ORF">OLW01_09380</name>
</gene>
<evidence type="ECO:0000256" key="1">
    <source>
        <dbReference type="SAM" id="SignalP"/>
    </source>
</evidence>
<dbReference type="EMBL" id="CP109965">
    <property type="protein sequence ID" value="WAJ69393.1"/>
    <property type="molecule type" value="Genomic_DNA"/>
</dbReference>
<reference evidence="3" key="1">
    <citation type="submission" date="2022-10" db="EMBL/GenBank/DDBJ databases">
        <title>Catenovulum adriacola sp. nov. isolated in the Harbour of Susak.</title>
        <authorList>
            <person name="Schoch T."/>
            <person name="Reich S.J."/>
            <person name="Stoeferle S."/>
            <person name="Flaiz M."/>
            <person name="Kazda M."/>
            <person name="Riedel C.U."/>
            <person name="Duerre P."/>
        </authorList>
    </citation>
    <scope>NUCLEOTIDE SEQUENCE</scope>
    <source>
        <strain evidence="3">TS8</strain>
    </source>
</reference>
<evidence type="ECO:0000259" key="2">
    <source>
        <dbReference type="Pfam" id="PF13619"/>
    </source>
</evidence>
<keyword evidence="1" id="KW-0732">Signal</keyword>
<feature type="chain" id="PRO_5047312732" evidence="1">
    <location>
        <begin position="24"/>
        <end position="374"/>
    </location>
</feature>
<organism evidence="3 4">
    <name type="scientific">Catenovulum adriaticum</name>
    <dbReference type="NCBI Taxonomy" id="2984846"/>
    <lineage>
        <taxon>Bacteria</taxon>
        <taxon>Pseudomonadati</taxon>
        <taxon>Pseudomonadota</taxon>
        <taxon>Gammaproteobacteria</taxon>
        <taxon>Alteromonadales</taxon>
        <taxon>Alteromonadaceae</taxon>
        <taxon>Catenovulum</taxon>
    </lineage>
</organism>
<proteinExistence type="predicted"/>
<dbReference type="Proteomes" id="UP001163726">
    <property type="component" value="Chromosome"/>
</dbReference>
<accession>A0ABY7AIG4</accession>